<dbReference type="InterPro" id="IPR055194">
    <property type="entry name" value="UBR1-like_WH"/>
</dbReference>
<evidence type="ECO:0000259" key="12">
    <source>
        <dbReference type="PROSITE" id="PS51157"/>
    </source>
</evidence>
<evidence type="ECO:0000256" key="1">
    <source>
        <dbReference type="ARBA" id="ARBA00000900"/>
    </source>
</evidence>
<dbReference type="InterPro" id="IPR042065">
    <property type="entry name" value="E3_ELL-like"/>
</dbReference>
<feature type="region of interest" description="Disordered" evidence="11">
    <location>
        <begin position="221"/>
        <end position="260"/>
    </location>
</feature>
<evidence type="ECO:0000256" key="9">
    <source>
        <dbReference type="PROSITE-ProRule" id="PRU00508"/>
    </source>
</evidence>
<feature type="zinc finger region" description="UBR-type" evidence="9">
    <location>
        <begin position="142"/>
        <end position="216"/>
    </location>
</feature>
<evidence type="ECO:0000313" key="13">
    <source>
        <dbReference type="EMBL" id="SPO34885.1"/>
    </source>
</evidence>
<dbReference type="CDD" id="cd19673">
    <property type="entry name" value="UBR-box_UBR3"/>
    <property type="match status" value="1"/>
</dbReference>
<dbReference type="Pfam" id="PF02617">
    <property type="entry name" value="ClpS"/>
    <property type="match status" value="1"/>
</dbReference>
<evidence type="ECO:0000256" key="2">
    <source>
        <dbReference type="ARBA" id="ARBA00004906"/>
    </source>
</evidence>
<feature type="region of interest" description="Disordered" evidence="11">
    <location>
        <begin position="102"/>
        <end position="124"/>
    </location>
</feature>
<evidence type="ECO:0000256" key="8">
    <source>
        <dbReference type="ARBA" id="ARBA00046341"/>
    </source>
</evidence>
<dbReference type="CDD" id="cd16482">
    <property type="entry name" value="RING-H2_UBR1-like"/>
    <property type="match status" value="1"/>
</dbReference>
<dbReference type="InterPro" id="IPR003769">
    <property type="entry name" value="ClpS_core"/>
</dbReference>
<feature type="region of interest" description="Disordered" evidence="11">
    <location>
        <begin position="315"/>
        <end position="455"/>
    </location>
</feature>
<keyword evidence="13" id="KW-0436">Ligase</keyword>
<dbReference type="Gene3D" id="1.10.10.2670">
    <property type="entry name" value="E3 ubiquitin-protein ligase"/>
    <property type="match status" value="1"/>
</dbReference>
<dbReference type="InterPro" id="IPR014719">
    <property type="entry name" value="Ribosomal_bL12_C/ClpS-like"/>
</dbReference>
<dbReference type="GO" id="GO:0016874">
    <property type="term" value="F:ligase activity"/>
    <property type="evidence" value="ECO:0007669"/>
    <property type="project" value="UniProtKB-KW"/>
</dbReference>
<keyword evidence="5 10" id="KW-0863">Zinc-finger</keyword>
<dbReference type="OrthoDB" id="26387at2759"/>
<dbReference type="UniPathway" id="UPA00143"/>
<dbReference type="Gene3D" id="2.10.110.30">
    <property type="match status" value="1"/>
</dbReference>
<feature type="domain" description="UBR-type" evidence="12">
    <location>
        <begin position="142"/>
        <end position="216"/>
    </location>
</feature>
<accession>A0A5C3ET83</accession>
<dbReference type="Pfam" id="PF22960">
    <property type="entry name" value="WHD_UBR1"/>
    <property type="match status" value="1"/>
</dbReference>
<evidence type="ECO:0000256" key="11">
    <source>
        <dbReference type="SAM" id="MobiDB-lite"/>
    </source>
</evidence>
<evidence type="ECO:0000256" key="7">
    <source>
        <dbReference type="ARBA" id="ARBA00022833"/>
    </source>
</evidence>
<dbReference type="GO" id="GO:0016567">
    <property type="term" value="P:protein ubiquitination"/>
    <property type="evidence" value="ECO:0007669"/>
    <property type="project" value="UniProtKB-UniRule"/>
</dbReference>
<dbReference type="PANTHER" id="PTHR21497">
    <property type="entry name" value="UBIQUITIN LIGASE E3 ALPHA-RELATED"/>
    <property type="match status" value="1"/>
</dbReference>
<feature type="region of interest" description="Disordered" evidence="11">
    <location>
        <begin position="1361"/>
        <end position="1389"/>
    </location>
</feature>
<feature type="compositionally biased region" description="Low complexity" evidence="11">
    <location>
        <begin position="232"/>
        <end position="250"/>
    </location>
</feature>
<dbReference type="InterPro" id="IPR003126">
    <property type="entry name" value="Znf_UBR"/>
</dbReference>
<dbReference type="PROSITE" id="PS51157">
    <property type="entry name" value="ZF_UBR"/>
    <property type="match status" value="1"/>
</dbReference>
<sequence>MSSSSGSRATLYDRDRIAAVLREFGLTPNALDSGSYILTPAKKNSLRRGLYARLLEELPTKAHLLPQWHHRTSSSVLDAIARHDYSLATTQAEETRQLAKAKLKGKQVQRGSSPFGPIDGVPDELEDPDLLGPEYGEERRGMACGHLFQAGEAIYRCRDCGLDDTCVQCAPCFQASIHAKEGHDIVFSISSASGGCCDCGDHEAWTREIGCRYHSTQAEAAGDSGEHMQIEAGSGDASRSGTTSTSASVEPAEEPESSGMQEIEHDLGLMAEDLRTPLYDTVSSCLDFMLSVLEHAPEEMSIASGPDVLETLKRQPTLEPSPRSSSAEAAATSSAGNAGRSAERDESDEEMSQADGLDDDYDVNNDDDDDDDDDYFSGQEGPGSVGGNPTRSASTTSLGARTSRTKGKARRRASSDTSRGGAADDAADAGAGMSGAGSSSRPRLSSYDSRATSGAEAEPIKRQYALLLWNDEKHSFSQVIDTVTDATGMPEVEARGVAERVDKHGRDIIEISTDLRRLHNRGMILGSIDLAVSIRPAYDVLVEEVAHVMLDFLVDISKSSVYVPAMAGDSEPDGFRPNAALLKQLVAKVLLESWTPFRPISAGSMRQDFFDPSDLTRYEALLMMDPKMWKSARIEMKGFFISLIARREIKKEVARRFAHAYAKVLETFILRDREPEHSICFLTVQLFSVPSIGAMLVAEEHFLHKLFVILQAIFTGQMTVANSQLILPPPPPPRGQISPHLMLLRQSRCYHIFYDVRYLLGSESVQRQIAKDPESHLKYFLPVLSLFHAINPARRAVSAHVEFESEIWIPVFHVSSHLAKTTKAYGEAFAFARPQQLKAAYAQTAKAILMSCYTLHQNDPENHPPIKFHAASYRDPSESHQIVEFAVDRQPVSFHHPMHWLLAEMLKQVATVDAGLIRTETGAAKLIDLFQPEVDETGLLIVLDFPLRVCVKLSQIRCNMWVRNGYTIRSQAHHFRDNSMRALMYDQDLFLIQAGMAAIDPERMLASMLGRFDLIDWFSGKDVTSHAVYDTTQAVFIAEELLFLLITCFSELAAIASWPTERLVRRELVHFMALSQGTYSDITKNMSEKLCDHPSFERVLGQVSNFRAPDGTNDLGIFELKDECYDEVQPFFFHYSRNQREKAEEVLRARQKKRLARTDPAAAAKVKDEDLPPTVPPCQLDGLDRGLFASLKSSLLSGSLARILFFAIDNTHLHYEYAPDMLVDAALQLVMVGLTEAGADFADKVMLAPIVRSDKQTQPPTPVDTSYGNLVELLCRVEVEDKFKPFKAKIAWCLEQAAAASPTALAPISQHWAATGRTAASKRAGDGAKMSAEDARKSAAKARQAAIMQKFSAQQKSLLDQFEDEDDDEDDGDGDGAKAGTSGGEASEGKAAKKSWGSCILCQENLGLDKAFGILGHIQPSRAMRTTPKQDAACLQQAFETPVTLDRSGPEGRRVMGSTVSNRAAGGSVGGGGSGGGANSRTSPAYGCFPREDHRFGFNASTCGHRMHTHCFETYCRSVEQRHAAQIARNHPEDLSRSEYVCPLCKSLGNVILPVADALPTASGAAARFQQLFPIEADETPLQDWIRKINIDILKHSSQSPAADYYQETDHGSGAFLPFYVEHSMGAMHMRAEASNGVDLSTMHMLYRLVEVLKPLSHASKGLRERYQQRTILAPQSRKMYMPEELVAYTIAMLEVGQRGVSPSTSANEVSVPLEQQTVADSMSESTLSLLQSLVHCLRSLALMYHAGAEGPSVIRRGLLKRLLPHWGGDESVRSPLLLRDPLTILVETAVATPQSLQQCTALMYYVCLIQTVFGLAQPSIWPQAYGASGVGQGGRAFVGLKTASVSSDDIAEARRIFPDIRWTVANIIGFVGYARGNITLGFDNLDDDTLAKMVCSYTLPFLRRAAILHRVVGLTTKASAEDASPFVQPAEGSPGEYRRLLALLKIPPPSVALPVKSEKQTPIAGLVEGWIKHAYAPLASLFRPLPIQPAPLGNSLFGSSSLAADGGSSGASGASGRASGLQAFSSSHLHAAEAHPTLLLEHPHIYELAKLPTDLAVLLQDTQKRICKNCKKVPAEPALCLLCGEILCYQSFCCQQEDNEERGECNYHTDVCGGAIGVYFKVKSNVIMLLYQGNGTYNYSPYLDSHGEIDIGLRKGRPQKLHLQRYDELRKQVLGHGIANIVARKIEAAMDAGGWQTF</sequence>
<dbReference type="GO" id="GO:0005737">
    <property type="term" value="C:cytoplasm"/>
    <property type="evidence" value="ECO:0007669"/>
    <property type="project" value="TreeGrafter"/>
</dbReference>
<dbReference type="Proteomes" id="UP000323386">
    <property type="component" value="Unassembled WGS sequence"/>
</dbReference>
<keyword evidence="7 10" id="KW-0862">Zinc</keyword>
<keyword evidence="4 10" id="KW-0479">Metal-binding</keyword>
<dbReference type="SMART" id="SM00396">
    <property type="entry name" value="ZnF_UBR1"/>
    <property type="match status" value="1"/>
</dbReference>
<comment type="similarity">
    <text evidence="8 10">Belongs to the E3 ubiquitin-protein ligase UBR1-like family.</text>
</comment>
<dbReference type="SUPFAM" id="SSF54736">
    <property type="entry name" value="ClpS-like"/>
    <property type="match status" value="1"/>
</dbReference>
<dbReference type="GO" id="GO:0071596">
    <property type="term" value="P:ubiquitin-dependent protein catabolic process via the N-end rule pathway"/>
    <property type="evidence" value="ECO:0007669"/>
    <property type="project" value="UniProtKB-UniRule"/>
</dbReference>
<feature type="region of interest" description="Disordered" evidence="11">
    <location>
        <begin position="1316"/>
        <end position="1337"/>
    </location>
</feature>
<dbReference type="EMBL" id="OOIP01000001">
    <property type="protein sequence ID" value="SPO34885.1"/>
    <property type="molecule type" value="Genomic_DNA"/>
</dbReference>
<reference evidence="13 14" key="1">
    <citation type="submission" date="2018-03" db="EMBL/GenBank/DDBJ databases">
        <authorList>
            <person name="Guldener U."/>
        </authorList>
    </citation>
    <scope>NUCLEOTIDE SEQUENCE [LARGE SCALE GENOMIC DNA]</scope>
    <source>
        <strain evidence="13 14">DAOM196992</strain>
    </source>
</reference>
<keyword evidence="14" id="KW-1185">Reference proteome</keyword>
<dbReference type="PANTHER" id="PTHR21497:SF24">
    <property type="entry name" value="E3 UBIQUITIN-PROTEIN LIGASE UBR1"/>
    <property type="match status" value="1"/>
</dbReference>
<name>A0A5C3ET83_9BASI</name>
<feature type="compositionally biased region" description="Basic and acidic residues" evidence="11">
    <location>
        <begin position="1323"/>
        <end position="1337"/>
    </location>
</feature>
<dbReference type="EC" id="2.3.2.27" evidence="10"/>
<gene>
    <name evidence="13" type="ORF">PSFLO_00356</name>
</gene>
<feature type="compositionally biased region" description="Acidic residues" evidence="11">
    <location>
        <begin position="1361"/>
        <end position="1374"/>
    </location>
</feature>
<feature type="compositionally biased region" description="Low complexity" evidence="11">
    <location>
        <begin position="415"/>
        <end position="450"/>
    </location>
</feature>
<keyword evidence="6 10" id="KW-0833">Ubl conjugation pathway</keyword>
<proteinExistence type="inferred from homology"/>
<feature type="compositionally biased region" description="Acidic residues" evidence="11">
    <location>
        <begin position="345"/>
        <end position="375"/>
    </location>
</feature>
<organism evidence="13 14">
    <name type="scientific">Pseudozyma flocculosa</name>
    <dbReference type="NCBI Taxonomy" id="84751"/>
    <lineage>
        <taxon>Eukaryota</taxon>
        <taxon>Fungi</taxon>
        <taxon>Dikarya</taxon>
        <taxon>Basidiomycota</taxon>
        <taxon>Ustilaginomycotina</taxon>
        <taxon>Ustilaginomycetes</taxon>
        <taxon>Ustilaginales</taxon>
        <taxon>Ustilaginaceae</taxon>
        <taxon>Pseudozyma</taxon>
    </lineage>
</organism>
<keyword evidence="3 10" id="KW-0808">Transferase</keyword>
<dbReference type="Pfam" id="PF18995">
    <property type="entry name" value="PRT6_C"/>
    <property type="match status" value="1"/>
</dbReference>
<feature type="compositionally biased region" description="Polar residues" evidence="11">
    <location>
        <begin position="387"/>
        <end position="402"/>
    </location>
</feature>
<protein>
    <recommendedName>
        <fullName evidence="10">E3 ubiquitin-protein ligase</fullName>
        <ecNumber evidence="10">2.3.2.27</ecNumber>
    </recommendedName>
</protein>
<evidence type="ECO:0000256" key="6">
    <source>
        <dbReference type="ARBA" id="ARBA00022786"/>
    </source>
</evidence>
<feature type="compositionally biased region" description="Low complexity" evidence="11">
    <location>
        <begin position="320"/>
        <end position="340"/>
    </location>
</feature>
<dbReference type="GO" id="GO:0000151">
    <property type="term" value="C:ubiquitin ligase complex"/>
    <property type="evidence" value="ECO:0007669"/>
    <property type="project" value="TreeGrafter"/>
</dbReference>
<dbReference type="InterPro" id="IPR039164">
    <property type="entry name" value="UBR1-like"/>
</dbReference>
<dbReference type="Gene3D" id="3.30.1390.10">
    <property type="match status" value="1"/>
</dbReference>
<comment type="catalytic activity">
    <reaction evidence="1 10">
        <text>S-ubiquitinyl-[E2 ubiquitin-conjugating enzyme]-L-cysteine + [acceptor protein]-L-lysine = [E2 ubiquitin-conjugating enzyme]-L-cysteine + N(6)-ubiquitinyl-[acceptor protein]-L-lysine.</text>
        <dbReference type="EC" id="2.3.2.27"/>
    </reaction>
</comment>
<dbReference type="InterPro" id="IPR036390">
    <property type="entry name" value="WH_DNA-bd_sf"/>
</dbReference>
<evidence type="ECO:0000256" key="3">
    <source>
        <dbReference type="ARBA" id="ARBA00022679"/>
    </source>
</evidence>
<dbReference type="SUPFAM" id="SSF46785">
    <property type="entry name" value="Winged helix' DNA-binding domain"/>
    <property type="match status" value="1"/>
</dbReference>
<comment type="pathway">
    <text evidence="2 10">Protein modification; protein ubiquitination.</text>
</comment>
<dbReference type="InterPro" id="IPR044046">
    <property type="entry name" value="E3_ligase_UBR-like_C"/>
</dbReference>
<dbReference type="Pfam" id="PF02207">
    <property type="entry name" value="zf-UBR"/>
    <property type="match status" value="1"/>
</dbReference>
<dbReference type="GO" id="GO:0061630">
    <property type="term" value="F:ubiquitin protein ligase activity"/>
    <property type="evidence" value="ECO:0007669"/>
    <property type="project" value="UniProtKB-UniRule"/>
</dbReference>
<evidence type="ECO:0000256" key="4">
    <source>
        <dbReference type="ARBA" id="ARBA00022723"/>
    </source>
</evidence>
<dbReference type="FunFam" id="2.10.110.30:FF:000001">
    <property type="entry name" value="E3 ubiquitin-protein ligase UBR2 isoform 1"/>
    <property type="match status" value="1"/>
</dbReference>
<dbReference type="GO" id="GO:0008270">
    <property type="term" value="F:zinc ion binding"/>
    <property type="evidence" value="ECO:0007669"/>
    <property type="project" value="UniProtKB-UniRule"/>
</dbReference>
<feature type="compositionally biased region" description="Basic residues" evidence="11">
    <location>
        <begin position="403"/>
        <end position="412"/>
    </location>
</feature>
<evidence type="ECO:0000256" key="10">
    <source>
        <dbReference type="RuleBase" id="RU366018"/>
    </source>
</evidence>
<evidence type="ECO:0000313" key="14">
    <source>
        <dbReference type="Proteomes" id="UP000323386"/>
    </source>
</evidence>
<evidence type="ECO:0000256" key="5">
    <source>
        <dbReference type="ARBA" id="ARBA00022771"/>
    </source>
</evidence>
<comment type="function">
    <text evidence="10">Ubiquitin ligase protein which is a component of the N-end rule pathway. Recognizes and binds to proteins bearing specific N-terminal residues that are destabilizing according to the N-end rule, leading to their ubiquitination and subsequent degradation.</text>
</comment>